<keyword evidence="1" id="KW-1133">Transmembrane helix</keyword>
<keyword evidence="1" id="KW-0472">Membrane</keyword>
<sequence length="216" mass="22552">MAPKRDGLSVLSGGRVALGKLVAATSVLYTWLQGTVTSRPLLKRIWHGVVGRRRRTSVAAVLSAPIAAIVTGPLVAATYGYSRVEQWVLGTLNATDPNAIAVIGIVVLVAVAAAFAARNSGLVPTIGLTMGPIFGIGLARYGMMVEHFSPSKLHRLFGATGMHFETVGPLETLGTAVFLACLFGIPLGTVGFTLGTISRKISGLFGRRRNGTPSKA</sequence>
<proteinExistence type="predicted"/>
<evidence type="ECO:0000313" key="4">
    <source>
        <dbReference type="Proteomes" id="UP000198902"/>
    </source>
</evidence>
<name>A0A0D6JV05_9EURY</name>
<dbReference type="InterPro" id="IPR058384">
    <property type="entry name" value="DUF8071"/>
</dbReference>
<evidence type="ECO:0000313" key="3">
    <source>
        <dbReference type="EMBL" id="CQR52706.1"/>
    </source>
</evidence>
<dbReference type="Pfam" id="PF26268">
    <property type="entry name" value="DUF8071"/>
    <property type="match status" value="1"/>
</dbReference>
<feature type="transmembrane region" description="Helical" evidence="1">
    <location>
        <begin position="57"/>
        <end position="79"/>
    </location>
</feature>
<reference evidence="4" key="1">
    <citation type="submission" date="2015-03" db="EMBL/GenBank/DDBJ databases">
        <authorList>
            <person name="Urmite Genomes"/>
        </authorList>
    </citation>
    <scope>NUCLEOTIDE SEQUENCE [LARGE SCALE GENOMIC DNA]</scope>
    <source>
        <strain evidence="4">Arc-Hr</strain>
    </source>
</reference>
<evidence type="ECO:0000256" key="1">
    <source>
        <dbReference type="SAM" id="Phobius"/>
    </source>
</evidence>
<gene>
    <name evidence="3" type="ORF">BN996_03270</name>
</gene>
<dbReference type="Proteomes" id="UP000198902">
    <property type="component" value="Unassembled WGS sequence"/>
</dbReference>
<feature type="transmembrane region" description="Helical" evidence="1">
    <location>
        <begin position="16"/>
        <end position="36"/>
    </location>
</feature>
<organism evidence="3 4">
    <name type="scientific">Haloferax massiliensis</name>
    <dbReference type="NCBI Taxonomy" id="1476858"/>
    <lineage>
        <taxon>Archaea</taxon>
        <taxon>Methanobacteriati</taxon>
        <taxon>Methanobacteriota</taxon>
        <taxon>Stenosarchaea group</taxon>
        <taxon>Halobacteria</taxon>
        <taxon>Halobacteriales</taxon>
        <taxon>Haloferacaceae</taxon>
        <taxon>Haloferax</taxon>
    </lineage>
</organism>
<feature type="domain" description="DUF8071" evidence="2">
    <location>
        <begin position="50"/>
        <end position="205"/>
    </location>
</feature>
<dbReference type="AlphaFoldDB" id="A0A0D6JV05"/>
<feature type="transmembrane region" description="Helical" evidence="1">
    <location>
        <begin position="99"/>
        <end position="117"/>
    </location>
</feature>
<dbReference type="EMBL" id="CSTE01000004">
    <property type="protein sequence ID" value="CQR52706.1"/>
    <property type="molecule type" value="Genomic_DNA"/>
</dbReference>
<dbReference type="RefSeq" id="WP_089780753.1">
    <property type="nucleotide sequence ID" value="NZ_CABLRR010000004.1"/>
</dbReference>
<keyword evidence="4" id="KW-1185">Reference proteome</keyword>
<accession>A0A0D6JV05</accession>
<keyword evidence="1" id="KW-0812">Transmembrane</keyword>
<protein>
    <recommendedName>
        <fullName evidence="2">DUF8071 domain-containing protein</fullName>
    </recommendedName>
</protein>
<feature type="transmembrane region" description="Helical" evidence="1">
    <location>
        <begin position="176"/>
        <end position="197"/>
    </location>
</feature>
<dbReference type="OrthoDB" id="289155at2157"/>
<evidence type="ECO:0000259" key="2">
    <source>
        <dbReference type="Pfam" id="PF26268"/>
    </source>
</evidence>
<feature type="transmembrane region" description="Helical" evidence="1">
    <location>
        <begin position="122"/>
        <end position="143"/>
    </location>
</feature>